<dbReference type="GO" id="GO:0016020">
    <property type="term" value="C:membrane"/>
    <property type="evidence" value="ECO:0007669"/>
    <property type="project" value="UniProtKB-SubCell"/>
</dbReference>
<keyword evidence="6" id="KW-0614">Plasmid</keyword>
<accession>A0A165GRR2</accession>
<dbReference type="AlphaFoldDB" id="A0A165GRR2"/>
<feature type="transmembrane region" description="Helical" evidence="5">
    <location>
        <begin position="195"/>
        <end position="220"/>
    </location>
</feature>
<keyword evidence="4 5" id="KW-0472">Membrane</keyword>
<proteinExistence type="predicted"/>
<feature type="transmembrane region" description="Helical" evidence="5">
    <location>
        <begin position="141"/>
        <end position="160"/>
    </location>
</feature>
<evidence type="ECO:0000313" key="7">
    <source>
        <dbReference type="EMBL" id="OJR55466.1"/>
    </source>
</evidence>
<feature type="transmembrane region" description="Helical" evidence="5">
    <location>
        <begin position="29"/>
        <end position="49"/>
    </location>
</feature>
<evidence type="ECO:0000256" key="4">
    <source>
        <dbReference type="ARBA" id="ARBA00023136"/>
    </source>
</evidence>
<comment type="subcellular location">
    <subcellularLocation>
        <location evidence="1">Membrane</location>
        <topology evidence="1">Multi-pass membrane protein</topology>
    </subcellularLocation>
</comment>
<evidence type="ECO:0000313" key="8">
    <source>
        <dbReference type="Proteomes" id="UP000184277"/>
    </source>
</evidence>
<geneLocation type="plasmid" evidence="6">
    <name>pmcr1_IncI2</name>
</geneLocation>
<sequence length="332" mass="35601">MNIVSEFLEKVTTIVESTAATNAAKVAQAISPTFFAAIALYVIYLIYEITYAQRDVLMSEVTKNIGAFALVGAFTYSAPYYSEFVIPFVMHAGSDLSAAVTGNSSSATSVDNLWNMLSTSLNDYKIKALDALDWSDLGDLINVHIVWLIGYGGGLLLIYYTAIFLCLSTFMVGILLSAGILFICFSLFASTRNMFTAWVGSCLNYILLNLFYSISFSFVISFVEQTVPSSGNITLTTVIYFFMVIVISVFLVEQVGTLCSTLTGGVGINGLTSAANGFGGKVASGFMRASGLRAFAGGFSKQMSMPFYQAGRGAAKSLQGRTPRSGNIIKPG</sequence>
<dbReference type="EMBL" id="KU761326">
    <property type="protein sequence ID" value="AMY28421.1"/>
    <property type="molecule type" value="Genomic_DNA"/>
</dbReference>
<evidence type="ECO:0000256" key="1">
    <source>
        <dbReference type="ARBA" id="ARBA00004141"/>
    </source>
</evidence>
<feature type="transmembrane region" description="Helical" evidence="5">
    <location>
        <begin position="167"/>
        <end position="189"/>
    </location>
</feature>
<feature type="transmembrane region" description="Helical" evidence="5">
    <location>
        <begin position="232"/>
        <end position="252"/>
    </location>
</feature>
<evidence type="ECO:0000256" key="2">
    <source>
        <dbReference type="ARBA" id="ARBA00022692"/>
    </source>
</evidence>
<dbReference type="EMBL" id="MOKI01000018">
    <property type="protein sequence ID" value="OJR55466.1"/>
    <property type="molecule type" value="Genomic_DNA"/>
</dbReference>
<dbReference type="RefSeq" id="WP_063084539.1">
    <property type="nucleotide sequence ID" value="NZ_CP126506.1"/>
</dbReference>
<protein>
    <submittedName>
        <fullName evidence="6 7">TraA</fullName>
    </submittedName>
</protein>
<dbReference type="InterPro" id="IPR007688">
    <property type="entry name" value="Conjugal_tfr_TrbL/VirB6"/>
</dbReference>
<organism evidence="6">
    <name type="scientific">Escherichia coli</name>
    <dbReference type="NCBI Taxonomy" id="562"/>
    <lineage>
        <taxon>Bacteria</taxon>
        <taxon>Pseudomonadati</taxon>
        <taxon>Pseudomonadota</taxon>
        <taxon>Gammaproteobacteria</taxon>
        <taxon>Enterobacterales</taxon>
        <taxon>Enterobacteriaceae</taxon>
        <taxon>Escherichia</taxon>
    </lineage>
</organism>
<keyword evidence="2 5" id="KW-0812">Transmembrane</keyword>
<reference evidence="6" key="2">
    <citation type="journal article" date="2016" name="Lancet Infect. Dis.">
        <title>Emergence of the mcr-1 colistin resistance gene in carbapenem-resistant Enterobacteriaceae.</title>
        <authorList>
            <person name="Du H."/>
            <person name="Chen L."/>
            <person name="Tang Y.W."/>
            <person name="Kreiswirth B.N."/>
        </authorList>
    </citation>
    <scope>NUCLEOTIDE SEQUENCE</scope>
    <source>
        <strain evidence="6">SZ02</strain>
        <plasmid evidence="6">pmcr1_IncI2</plasmid>
    </source>
</reference>
<keyword evidence="3 5" id="KW-1133">Transmembrane helix</keyword>
<dbReference type="GO" id="GO:0030255">
    <property type="term" value="P:protein secretion by the type IV secretion system"/>
    <property type="evidence" value="ECO:0007669"/>
    <property type="project" value="InterPro"/>
</dbReference>
<evidence type="ECO:0000256" key="5">
    <source>
        <dbReference type="SAM" id="Phobius"/>
    </source>
</evidence>
<name>A0A165GRR2_ECOLX</name>
<reference evidence="7 8" key="3">
    <citation type="submission" date="2016-10" db="EMBL/GenBank/DDBJ databases">
        <title>Comprehensive resistome analysis reveals the prevalence of NDM and MCR-1 in Chinese poultry production.</title>
        <authorList>
            <person name="Wang Y."/>
            <person name="Zhang R."/>
            <person name="Li J."/>
            <person name="Wu Z."/>
            <person name="Wenjuan Y."/>
            <person name="Schwarz S."/>
            <person name="Tyrrell J."/>
            <person name="Zheng Y."/>
            <person name="Wang S."/>
            <person name="Shen Z."/>
            <person name="Liu Z."/>
            <person name="Lei L."/>
            <person name="Li M."/>
            <person name="Zhang Q."/>
            <person name="Wu C."/>
            <person name="Zhang Q."/>
            <person name="Wu Y."/>
            <person name="Walsh T."/>
            <person name="Shen J."/>
        </authorList>
    </citation>
    <scope>NUCLEOTIDE SEQUENCE [LARGE SCALE GENOMIC DNA]</scope>
    <source>
        <strain evidence="7 8">570</strain>
    </source>
</reference>
<reference evidence="6" key="1">
    <citation type="journal article" date="2016" name="Antimicrob. Agents Chemother.">
        <title>Complete sequences of mcr-1-harboring plasmids from extended spectrum beta-lactamase (ESBL)- and carbapenemase-producing Enterobacteriaceae (CPE).</title>
        <authorList>
            <person name="Li A."/>
            <person name="Yang Y."/>
            <person name="Miao M."/>
            <person name="Chavda K.D."/>
            <person name="Mediavilla J.R."/>
            <person name="Xie X."/>
            <person name="Feng P."/>
            <person name="Tang Y.W."/>
            <person name="Kreiswirth B.N."/>
            <person name="Chen L."/>
            <person name="Du H."/>
        </authorList>
    </citation>
    <scope>NUCLEOTIDE SEQUENCE</scope>
    <source>
        <strain evidence="6">SZ02</strain>
        <plasmid evidence="6">pmcr1_IncI2</plasmid>
    </source>
</reference>
<evidence type="ECO:0000313" key="6">
    <source>
        <dbReference type="EMBL" id="AMY28421.1"/>
    </source>
</evidence>
<dbReference type="Proteomes" id="UP000184277">
    <property type="component" value="Unassembled WGS sequence"/>
</dbReference>
<gene>
    <name evidence="7" type="ORF">BK383_08360</name>
</gene>
<evidence type="ECO:0000256" key="3">
    <source>
        <dbReference type="ARBA" id="ARBA00022989"/>
    </source>
</evidence>
<dbReference type="Pfam" id="PF04610">
    <property type="entry name" value="TrbL"/>
    <property type="match status" value="1"/>
</dbReference>
<feature type="transmembrane region" description="Helical" evidence="5">
    <location>
        <begin position="61"/>
        <end position="81"/>
    </location>
</feature>